<evidence type="ECO:0000313" key="1">
    <source>
        <dbReference type="EMBL" id="SHK57492.1"/>
    </source>
</evidence>
<proteinExistence type="predicted"/>
<organism evidence="1 2">
    <name type="scientific">Epilithonimonas mollis</name>
    <dbReference type="NCBI Taxonomy" id="216903"/>
    <lineage>
        <taxon>Bacteria</taxon>
        <taxon>Pseudomonadati</taxon>
        <taxon>Bacteroidota</taxon>
        <taxon>Flavobacteriia</taxon>
        <taxon>Flavobacteriales</taxon>
        <taxon>Weeksellaceae</taxon>
        <taxon>Chryseobacterium group</taxon>
        <taxon>Epilithonimonas</taxon>
    </lineage>
</organism>
<dbReference type="AlphaFoldDB" id="A0A1M6TKA7"/>
<dbReference type="EMBL" id="FRAM01000003">
    <property type="protein sequence ID" value="SHK57492.1"/>
    <property type="molecule type" value="Genomic_DNA"/>
</dbReference>
<dbReference type="RefSeq" id="WP_072999375.1">
    <property type="nucleotide sequence ID" value="NZ_FRAM01000003.1"/>
</dbReference>
<keyword evidence="2" id="KW-1185">Reference proteome</keyword>
<reference evidence="2" key="1">
    <citation type="submission" date="2016-11" db="EMBL/GenBank/DDBJ databases">
        <authorList>
            <person name="Varghese N."/>
            <person name="Submissions S."/>
        </authorList>
    </citation>
    <scope>NUCLEOTIDE SEQUENCE [LARGE SCALE GENOMIC DNA]</scope>
    <source>
        <strain evidence="2">DSM 18016</strain>
    </source>
</reference>
<protein>
    <submittedName>
        <fullName evidence="1">Uncharacterized protein</fullName>
    </submittedName>
</protein>
<gene>
    <name evidence="1" type="ORF">SAMN05444371_2941</name>
</gene>
<evidence type="ECO:0000313" key="2">
    <source>
        <dbReference type="Proteomes" id="UP000184498"/>
    </source>
</evidence>
<dbReference type="OrthoDB" id="1253623at2"/>
<sequence length="159" mass="19277">MNKVFFDYKLDLIEIKKENQLDFTELDIHKLKNMLNGRIYVFFEYDNPKKRNFMLLDTGIIDYLIQFNNVLTYIDKGNSETFTVSRDYYSNSLDYFYSKENDSLKISEVNSALYTIICNYKDFKKNYEKFRKKVLNELVVFYPQLKENNAFKEHFSNFL</sequence>
<name>A0A1M6TKA7_9FLAO</name>
<accession>A0A1M6TKA7</accession>
<dbReference type="Proteomes" id="UP000184498">
    <property type="component" value="Unassembled WGS sequence"/>
</dbReference>
<dbReference type="STRING" id="216903.SAMN05444371_2941"/>